<dbReference type="AlphaFoldDB" id="W6PX44"/>
<evidence type="ECO:0000313" key="1">
    <source>
        <dbReference type="EMBL" id="CDM26539.1"/>
    </source>
</evidence>
<organism evidence="1 2">
    <name type="scientific">Penicillium roqueforti (strain FM164)</name>
    <dbReference type="NCBI Taxonomy" id="1365484"/>
    <lineage>
        <taxon>Eukaryota</taxon>
        <taxon>Fungi</taxon>
        <taxon>Dikarya</taxon>
        <taxon>Ascomycota</taxon>
        <taxon>Pezizomycotina</taxon>
        <taxon>Eurotiomycetes</taxon>
        <taxon>Eurotiomycetidae</taxon>
        <taxon>Eurotiales</taxon>
        <taxon>Aspergillaceae</taxon>
        <taxon>Penicillium</taxon>
    </lineage>
</organism>
<sequence>MLLRYSTYPATVEAYAAWLGNYQRPLARRSQAQGHQSWALIAAGHAWSWVRRWP</sequence>
<gene>
    <name evidence="1" type="ORF">PROQFM164_S01g000348</name>
</gene>
<dbReference type="EMBL" id="HG792015">
    <property type="protein sequence ID" value="CDM26539.1"/>
    <property type="molecule type" value="Genomic_DNA"/>
</dbReference>
<keyword evidence="2" id="KW-1185">Reference proteome</keyword>
<accession>W6PX44</accession>
<evidence type="ECO:0000313" key="2">
    <source>
        <dbReference type="Proteomes" id="UP000030686"/>
    </source>
</evidence>
<reference evidence="1" key="1">
    <citation type="journal article" date="2014" name="Nat. Commun.">
        <title>Multiple recent horizontal transfers of a large genomic region in cheese making fungi.</title>
        <authorList>
            <person name="Cheeseman K."/>
            <person name="Ropars J."/>
            <person name="Renault P."/>
            <person name="Dupont J."/>
            <person name="Gouzy J."/>
            <person name="Branca A."/>
            <person name="Abraham A.L."/>
            <person name="Ceppi M."/>
            <person name="Conseiller E."/>
            <person name="Debuchy R."/>
            <person name="Malagnac F."/>
            <person name="Goarin A."/>
            <person name="Silar P."/>
            <person name="Lacoste S."/>
            <person name="Sallet E."/>
            <person name="Bensimon A."/>
            <person name="Giraud T."/>
            <person name="Brygoo Y."/>
        </authorList>
    </citation>
    <scope>NUCLEOTIDE SEQUENCE [LARGE SCALE GENOMIC DNA]</scope>
    <source>
        <strain evidence="1">FM164</strain>
    </source>
</reference>
<proteinExistence type="predicted"/>
<protein>
    <submittedName>
        <fullName evidence="1">Genomic scaffold, ProqFM164S01</fullName>
    </submittedName>
</protein>
<name>W6PX44_PENRF</name>
<dbReference type="Proteomes" id="UP000030686">
    <property type="component" value="Unassembled WGS sequence"/>
</dbReference>